<accession>A0A4V3BWS2</accession>
<evidence type="ECO:0000313" key="1">
    <source>
        <dbReference type="EMBL" id="TDN96238.1"/>
    </source>
</evidence>
<name>A0A4V3BWS2_9BACT</name>
<comment type="caution">
    <text evidence="1">The sequence shown here is derived from an EMBL/GenBank/DDBJ whole genome shotgun (WGS) entry which is preliminary data.</text>
</comment>
<evidence type="ECO:0000313" key="2">
    <source>
        <dbReference type="Proteomes" id="UP000294848"/>
    </source>
</evidence>
<proteinExistence type="predicted"/>
<sequence>MVEPILKHDELSVFPKQKKLTLLFFDNFV</sequence>
<reference evidence="1 2" key="1">
    <citation type="submission" date="2019-03" db="EMBL/GenBank/DDBJ databases">
        <title>Freshwater and sediment microbial communities from various areas in North America, analyzing microbe dynamics in response to fracking.</title>
        <authorList>
            <person name="Lamendella R."/>
        </authorList>
    </citation>
    <scope>NUCLEOTIDE SEQUENCE [LARGE SCALE GENOMIC DNA]</scope>
    <source>
        <strain evidence="1 2">114D</strain>
    </source>
</reference>
<dbReference type="EMBL" id="SNWI01000012">
    <property type="protein sequence ID" value="TDN96238.1"/>
    <property type="molecule type" value="Genomic_DNA"/>
</dbReference>
<gene>
    <name evidence="1" type="ORF">DET52_11265</name>
</gene>
<protein>
    <submittedName>
        <fullName evidence="1">Uncharacterized protein</fullName>
    </submittedName>
</protein>
<organism evidence="1 2">
    <name type="scientific">Sunxiuqinia elliptica</name>
    <dbReference type="NCBI Taxonomy" id="655355"/>
    <lineage>
        <taxon>Bacteria</taxon>
        <taxon>Pseudomonadati</taxon>
        <taxon>Bacteroidota</taxon>
        <taxon>Bacteroidia</taxon>
        <taxon>Marinilabiliales</taxon>
        <taxon>Prolixibacteraceae</taxon>
        <taxon>Sunxiuqinia</taxon>
    </lineage>
</organism>
<dbReference type="Proteomes" id="UP000294848">
    <property type="component" value="Unassembled WGS sequence"/>
</dbReference>
<dbReference type="AlphaFoldDB" id="A0A4V3BWS2"/>